<dbReference type="WBParaSite" id="PSU_v2.g17549.t1">
    <property type="protein sequence ID" value="PSU_v2.g17549.t1"/>
    <property type="gene ID" value="PSU_v2.g17549"/>
</dbReference>
<proteinExistence type="predicted"/>
<dbReference type="Proteomes" id="UP000887577">
    <property type="component" value="Unplaced"/>
</dbReference>
<name>A0A914YE25_9BILA</name>
<organism evidence="1 2">
    <name type="scientific">Panagrolaimus superbus</name>
    <dbReference type="NCBI Taxonomy" id="310955"/>
    <lineage>
        <taxon>Eukaryota</taxon>
        <taxon>Metazoa</taxon>
        <taxon>Ecdysozoa</taxon>
        <taxon>Nematoda</taxon>
        <taxon>Chromadorea</taxon>
        <taxon>Rhabditida</taxon>
        <taxon>Tylenchina</taxon>
        <taxon>Panagrolaimomorpha</taxon>
        <taxon>Panagrolaimoidea</taxon>
        <taxon>Panagrolaimidae</taxon>
        <taxon>Panagrolaimus</taxon>
    </lineage>
</organism>
<protein>
    <submittedName>
        <fullName evidence="2">Uncharacterized protein</fullName>
    </submittedName>
</protein>
<evidence type="ECO:0000313" key="1">
    <source>
        <dbReference type="Proteomes" id="UP000887577"/>
    </source>
</evidence>
<sequence length="88" mass="9899">MSLMKIVCKDDAPSTPNFAYINVDPNVHQLYGNGANDLAFELKLGRGETMDIWYYSLLIQSTSEIDNAIDQFEKSDADVETDNSLDFD</sequence>
<accession>A0A914YE25</accession>
<reference evidence="2" key="1">
    <citation type="submission" date="2022-11" db="UniProtKB">
        <authorList>
            <consortium name="WormBaseParasite"/>
        </authorList>
    </citation>
    <scope>IDENTIFICATION</scope>
</reference>
<keyword evidence="1" id="KW-1185">Reference proteome</keyword>
<dbReference type="AlphaFoldDB" id="A0A914YE25"/>
<evidence type="ECO:0000313" key="2">
    <source>
        <dbReference type="WBParaSite" id="PSU_v2.g17549.t1"/>
    </source>
</evidence>